<keyword evidence="2" id="KW-1185">Reference proteome</keyword>
<name>A0A329RT71_9STRA</name>
<comment type="caution">
    <text evidence="1">The sequence shown here is derived from an EMBL/GenBank/DDBJ whole genome shotgun (WGS) entry which is preliminary data.</text>
</comment>
<sequence length="52" mass="5735">MLVETVEPEAALSAAYQEPSIIRIYGQLSTGFKGMKFGKEEGDGPVSVWMVW</sequence>
<evidence type="ECO:0000313" key="1">
    <source>
        <dbReference type="EMBL" id="RAW27470.1"/>
    </source>
</evidence>
<evidence type="ECO:0000313" key="2">
    <source>
        <dbReference type="Proteomes" id="UP000251314"/>
    </source>
</evidence>
<dbReference type="AlphaFoldDB" id="A0A329RT71"/>
<dbReference type="VEuPathDB" id="FungiDB:PC110_g16139"/>
<dbReference type="EMBL" id="MJFZ01000560">
    <property type="protein sequence ID" value="RAW27470.1"/>
    <property type="molecule type" value="Genomic_DNA"/>
</dbReference>
<reference evidence="1 2" key="1">
    <citation type="submission" date="2018-01" db="EMBL/GenBank/DDBJ databases">
        <title>Draft genome of the strawberry crown rot pathogen Phytophthora cactorum.</title>
        <authorList>
            <person name="Armitage A.D."/>
            <person name="Lysoe E."/>
            <person name="Nellist C.F."/>
            <person name="Harrison R.J."/>
            <person name="Brurberg M.B."/>
        </authorList>
    </citation>
    <scope>NUCLEOTIDE SEQUENCE [LARGE SCALE GENOMIC DNA]</scope>
    <source>
        <strain evidence="1 2">10300</strain>
    </source>
</reference>
<proteinExistence type="predicted"/>
<organism evidence="1 2">
    <name type="scientific">Phytophthora cactorum</name>
    <dbReference type="NCBI Taxonomy" id="29920"/>
    <lineage>
        <taxon>Eukaryota</taxon>
        <taxon>Sar</taxon>
        <taxon>Stramenopiles</taxon>
        <taxon>Oomycota</taxon>
        <taxon>Peronosporomycetes</taxon>
        <taxon>Peronosporales</taxon>
        <taxon>Peronosporaceae</taxon>
        <taxon>Phytophthora</taxon>
    </lineage>
</organism>
<dbReference type="Proteomes" id="UP000251314">
    <property type="component" value="Unassembled WGS sequence"/>
</dbReference>
<accession>A0A329RT71</accession>
<protein>
    <submittedName>
        <fullName evidence="1">Uncharacterized protein</fullName>
    </submittedName>
</protein>
<gene>
    <name evidence="1" type="ORF">PC110_g16139</name>
</gene>